<dbReference type="EMBL" id="AVOT02035676">
    <property type="protein sequence ID" value="MBW0530079.1"/>
    <property type="molecule type" value="Genomic_DNA"/>
</dbReference>
<name>A0A9Q3I8V4_9BASI</name>
<sequence length="114" mass="13548">MQKIDQALMKANCIVGIRFNEQQRIQIKNLPKTMFPKAPKGLPLDTYDVDWFNAQIPGKRKNLEDWKMLDFFYDPDILLEFKLEDKKLGNKHFNDKNWDTATKDYNLDLFSFGE</sequence>
<gene>
    <name evidence="1" type="ORF">O181_069794</name>
</gene>
<comment type="caution">
    <text evidence="1">The sequence shown here is derived from an EMBL/GenBank/DDBJ whole genome shotgun (WGS) entry which is preliminary data.</text>
</comment>
<reference evidence="1" key="1">
    <citation type="submission" date="2021-03" db="EMBL/GenBank/DDBJ databases">
        <title>Draft genome sequence of rust myrtle Austropuccinia psidii MF-1, a brazilian biotype.</title>
        <authorList>
            <person name="Quecine M.C."/>
            <person name="Pachon D.M.R."/>
            <person name="Bonatelli M.L."/>
            <person name="Correr F.H."/>
            <person name="Franceschini L.M."/>
            <person name="Leite T.F."/>
            <person name="Margarido G.R.A."/>
            <person name="Almeida C.A."/>
            <person name="Ferrarezi J.A."/>
            <person name="Labate C.A."/>
        </authorList>
    </citation>
    <scope>NUCLEOTIDE SEQUENCE</scope>
    <source>
        <strain evidence="1">MF-1</strain>
    </source>
</reference>
<evidence type="ECO:0000313" key="1">
    <source>
        <dbReference type="EMBL" id="MBW0530079.1"/>
    </source>
</evidence>
<organism evidence="1 2">
    <name type="scientific">Austropuccinia psidii MF-1</name>
    <dbReference type="NCBI Taxonomy" id="1389203"/>
    <lineage>
        <taxon>Eukaryota</taxon>
        <taxon>Fungi</taxon>
        <taxon>Dikarya</taxon>
        <taxon>Basidiomycota</taxon>
        <taxon>Pucciniomycotina</taxon>
        <taxon>Pucciniomycetes</taxon>
        <taxon>Pucciniales</taxon>
        <taxon>Sphaerophragmiaceae</taxon>
        <taxon>Austropuccinia</taxon>
    </lineage>
</organism>
<dbReference type="AlphaFoldDB" id="A0A9Q3I8V4"/>
<keyword evidence="2" id="KW-1185">Reference proteome</keyword>
<protein>
    <submittedName>
        <fullName evidence="1">Uncharacterized protein</fullName>
    </submittedName>
</protein>
<dbReference type="Proteomes" id="UP000765509">
    <property type="component" value="Unassembled WGS sequence"/>
</dbReference>
<evidence type="ECO:0000313" key="2">
    <source>
        <dbReference type="Proteomes" id="UP000765509"/>
    </source>
</evidence>
<accession>A0A9Q3I8V4</accession>
<proteinExistence type="predicted"/>